<feature type="binding site" evidence="11">
    <location>
        <position position="171"/>
    </location>
    <ligand>
        <name>Mn(2+)</name>
        <dbReference type="ChEBI" id="CHEBI:29035"/>
    </ligand>
</feature>
<evidence type="ECO:0000256" key="5">
    <source>
        <dbReference type="ARBA" id="ARBA00022801"/>
    </source>
</evidence>
<evidence type="ECO:0000313" key="16">
    <source>
        <dbReference type="Proteomes" id="UP000184088"/>
    </source>
</evidence>
<dbReference type="RefSeq" id="WP_073341579.1">
    <property type="nucleotide sequence ID" value="NZ_FQVH01000003.1"/>
</dbReference>
<evidence type="ECO:0000256" key="11">
    <source>
        <dbReference type="PIRSR" id="PIRSR601088-3"/>
    </source>
</evidence>
<feature type="binding site" evidence="11">
    <location>
        <position position="201"/>
    </location>
    <ligand>
        <name>Mn(2+)</name>
        <dbReference type="ChEBI" id="CHEBI:29035"/>
    </ligand>
</feature>
<reference evidence="15 16" key="1">
    <citation type="submission" date="2016-11" db="EMBL/GenBank/DDBJ databases">
        <authorList>
            <person name="Jaros S."/>
            <person name="Januszkiewicz K."/>
            <person name="Wedrychowicz H."/>
        </authorList>
    </citation>
    <scope>NUCLEOTIDE SEQUENCE [LARGE SCALE GENOMIC DNA]</scope>
    <source>
        <strain evidence="15 16">DSM 17918</strain>
    </source>
</reference>
<name>A0A1M4V1B7_9THEO</name>
<keyword evidence="16" id="KW-1185">Reference proteome</keyword>
<dbReference type="InterPro" id="IPR036291">
    <property type="entry name" value="NAD(P)-bd_dom_sf"/>
</dbReference>
<keyword evidence="7 11" id="KW-0464">Manganese</keyword>
<dbReference type="GO" id="GO:0004553">
    <property type="term" value="F:hydrolase activity, hydrolyzing O-glycosyl compounds"/>
    <property type="evidence" value="ECO:0007669"/>
    <property type="project" value="InterPro"/>
</dbReference>
<feature type="domain" description="Glycosyl hydrolase family 4 C-terminal" evidence="14">
    <location>
        <begin position="196"/>
        <end position="405"/>
    </location>
</feature>
<evidence type="ECO:0000256" key="3">
    <source>
        <dbReference type="ARBA" id="ARBA00011881"/>
    </source>
</evidence>
<evidence type="ECO:0000256" key="4">
    <source>
        <dbReference type="ARBA" id="ARBA00022723"/>
    </source>
</evidence>
<evidence type="ECO:0000256" key="10">
    <source>
        <dbReference type="PIRSR" id="PIRSR601088-2"/>
    </source>
</evidence>
<evidence type="ECO:0000259" key="14">
    <source>
        <dbReference type="Pfam" id="PF11975"/>
    </source>
</evidence>
<dbReference type="GO" id="GO:0046872">
    <property type="term" value="F:metal ion binding"/>
    <property type="evidence" value="ECO:0007669"/>
    <property type="project" value="UniProtKB-KW"/>
</dbReference>
<keyword evidence="9 13" id="KW-0326">Glycosidase</keyword>
<comment type="cofactor">
    <cofactor evidence="13">
        <name>NAD(+)</name>
        <dbReference type="ChEBI" id="CHEBI:57540"/>
    </cofactor>
    <text evidence="13">Binds 1 NAD(+) per subunit.</text>
</comment>
<proteinExistence type="inferred from homology"/>
<evidence type="ECO:0000256" key="12">
    <source>
        <dbReference type="PIRSR" id="PIRSR601088-4"/>
    </source>
</evidence>
<evidence type="ECO:0000313" key="15">
    <source>
        <dbReference type="EMBL" id="SHE62791.1"/>
    </source>
</evidence>
<dbReference type="Pfam" id="PF11975">
    <property type="entry name" value="Glyco_hydro_4C"/>
    <property type="match status" value="1"/>
</dbReference>
<comment type="cofactor">
    <cofactor evidence="1">
        <name>Mn(2+)</name>
        <dbReference type="ChEBI" id="CHEBI:29035"/>
    </cofactor>
</comment>
<keyword evidence="11" id="KW-0170">Cobalt</keyword>
<keyword evidence="4 11" id="KW-0479">Metal-binding</keyword>
<dbReference type="NCBIfam" id="NF011657">
    <property type="entry name" value="PRK15076.1"/>
    <property type="match status" value="1"/>
</dbReference>
<dbReference type="PANTHER" id="PTHR32092">
    <property type="entry name" value="6-PHOSPHO-BETA-GLUCOSIDASE-RELATED"/>
    <property type="match status" value="1"/>
</dbReference>
<dbReference type="EMBL" id="FQVH01000003">
    <property type="protein sequence ID" value="SHE62791.1"/>
    <property type="molecule type" value="Genomic_DNA"/>
</dbReference>
<evidence type="ECO:0000256" key="2">
    <source>
        <dbReference type="ARBA" id="ARBA00010141"/>
    </source>
</evidence>
<dbReference type="GO" id="GO:0016616">
    <property type="term" value="F:oxidoreductase activity, acting on the CH-OH group of donors, NAD or NADP as acceptor"/>
    <property type="evidence" value="ECO:0007669"/>
    <property type="project" value="InterPro"/>
</dbReference>
<feature type="site" description="Increases basicity of active site Tyr" evidence="12">
    <location>
        <position position="113"/>
    </location>
</feature>
<dbReference type="Proteomes" id="UP000184088">
    <property type="component" value="Unassembled WGS sequence"/>
</dbReference>
<gene>
    <name evidence="15" type="ORF">SAMN02746089_00555</name>
</gene>
<dbReference type="AlphaFoldDB" id="A0A1M4V1B7"/>
<keyword evidence="11" id="KW-0408">Iron</keyword>
<keyword evidence="11" id="KW-0533">Nickel</keyword>
<keyword evidence="8" id="KW-0119">Carbohydrate metabolism</keyword>
<dbReference type="InterPro" id="IPR015955">
    <property type="entry name" value="Lactate_DH/Glyco_Ohase_4_C"/>
</dbReference>
<dbReference type="InterPro" id="IPR001088">
    <property type="entry name" value="Glyco_hydro_4"/>
</dbReference>
<dbReference type="Pfam" id="PF02056">
    <property type="entry name" value="Glyco_hydro_4"/>
    <property type="match status" value="1"/>
</dbReference>
<dbReference type="InterPro" id="IPR053715">
    <property type="entry name" value="GH4_Enzyme_sf"/>
</dbReference>
<evidence type="ECO:0000256" key="1">
    <source>
        <dbReference type="ARBA" id="ARBA00001936"/>
    </source>
</evidence>
<dbReference type="PANTHER" id="PTHR32092:SF6">
    <property type="entry name" value="ALPHA-GALACTOSIDASE"/>
    <property type="match status" value="1"/>
</dbReference>
<keyword evidence="6 13" id="KW-0520">NAD</keyword>
<comment type="similarity">
    <text evidence="2 13">Belongs to the glycosyl hydrolase 4 family.</text>
</comment>
<organism evidence="15 16">
    <name type="scientific">Caldanaerobius fijiensis DSM 17918</name>
    <dbReference type="NCBI Taxonomy" id="1121256"/>
    <lineage>
        <taxon>Bacteria</taxon>
        <taxon>Bacillati</taxon>
        <taxon>Bacillota</taxon>
        <taxon>Clostridia</taxon>
        <taxon>Thermoanaerobacterales</taxon>
        <taxon>Thermoanaerobacteraceae</taxon>
        <taxon>Caldanaerobius</taxon>
    </lineage>
</organism>
<dbReference type="SUPFAM" id="SSF51735">
    <property type="entry name" value="NAD(P)-binding Rossmann-fold domains"/>
    <property type="match status" value="1"/>
</dbReference>
<dbReference type="InterPro" id="IPR022616">
    <property type="entry name" value="Glyco_hydro_4_C"/>
</dbReference>
<evidence type="ECO:0000256" key="8">
    <source>
        <dbReference type="ARBA" id="ARBA00023277"/>
    </source>
</evidence>
<evidence type="ECO:0000256" key="9">
    <source>
        <dbReference type="ARBA" id="ARBA00023295"/>
    </source>
</evidence>
<dbReference type="OrthoDB" id="9808275at2"/>
<comment type="subunit">
    <text evidence="3">Homotetramer.</text>
</comment>
<evidence type="ECO:0000256" key="13">
    <source>
        <dbReference type="RuleBase" id="RU361152"/>
    </source>
</evidence>
<dbReference type="SUPFAM" id="SSF56327">
    <property type="entry name" value="LDH C-terminal domain-like"/>
    <property type="match status" value="1"/>
</dbReference>
<dbReference type="GO" id="GO:0005975">
    <property type="term" value="P:carbohydrate metabolic process"/>
    <property type="evidence" value="ECO:0007669"/>
    <property type="project" value="InterPro"/>
</dbReference>
<sequence length="433" mass="48816">MPKITFMGAGSTVFAKNVLGDVILTPALQGCEIALYDIDPQRLKDSEMMLNNINENYGGHAKIKAYLGVENRKEALRGADFVVNAIQVGGYEPCTVIDFEVPKKYGLRQTIADTLGIGGIFRALRTIPVLKEFADDMAEVCPDAWFLNYTNPMAMLTGALIRFGVKTVGLCHSVQGCVPGLLEPLGISTENVQWKIAGINHQAWLLEITRDGKDLYPEIKEKAFSRPTPHNDMVRYEIMRQFGYYVTESSEHNAEYVPWFIKSTHPELIERFNIPLDEYPRRCVNQIKGWEAMRENLVNNKNIEHHKTHEFAAYIMEAMLTDKPYRIHGNVLNTGLITNLPSDAIVEVPCMVDRNGVNPCYVGDLPQQCAAINRTNINVQLLTLEAAFTLKKDYIYMAAMMDPHTAAELTIDEIRAMCDDLIEAHGDWLPKFK</sequence>
<evidence type="ECO:0000256" key="6">
    <source>
        <dbReference type="ARBA" id="ARBA00023027"/>
    </source>
</evidence>
<feature type="binding site" evidence="10">
    <location>
        <position position="151"/>
    </location>
    <ligand>
        <name>substrate</name>
    </ligand>
</feature>
<dbReference type="STRING" id="1121256.SAMN02746089_00555"/>
<dbReference type="CDD" id="cd05297">
    <property type="entry name" value="GH4_alpha_glucosidase_galactosidase"/>
    <property type="match status" value="1"/>
</dbReference>
<keyword evidence="5 13" id="KW-0378">Hydrolase</keyword>
<protein>
    <submittedName>
        <fullName evidence="15">Alpha-galactosidase</fullName>
    </submittedName>
</protein>
<dbReference type="Gene3D" id="3.90.1820.10">
    <property type="entry name" value="AglA-like glucosidase"/>
    <property type="match status" value="1"/>
</dbReference>
<evidence type="ECO:0000256" key="7">
    <source>
        <dbReference type="ARBA" id="ARBA00023211"/>
    </source>
</evidence>
<dbReference type="PRINTS" id="PR00732">
    <property type="entry name" value="GLHYDRLASE4"/>
</dbReference>
<accession>A0A1M4V1B7</accession>